<keyword evidence="3" id="KW-1185">Reference proteome</keyword>
<dbReference type="RefSeq" id="WP_195036135.1">
    <property type="nucleotide sequence ID" value="NZ_JADLRE010000033.1"/>
</dbReference>
<evidence type="ECO:0000313" key="3">
    <source>
        <dbReference type="Proteomes" id="UP000807309"/>
    </source>
</evidence>
<keyword evidence="1" id="KW-0472">Membrane</keyword>
<protein>
    <recommendedName>
        <fullName evidence="4">DUF3040 domain-containing protein</fullName>
    </recommendedName>
</protein>
<accession>A0ABS0CG15</accession>
<keyword evidence="1" id="KW-1133">Transmembrane helix</keyword>
<evidence type="ECO:0000256" key="1">
    <source>
        <dbReference type="SAM" id="Phobius"/>
    </source>
</evidence>
<comment type="caution">
    <text evidence="2">The sequence shown here is derived from an EMBL/GenBank/DDBJ whole genome shotgun (WGS) entry which is preliminary data.</text>
</comment>
<sequence length="114" mass="12648">MEAPRAARPRHLTVVRDAVDARQPLTVEQRRERLQARISLLSECATCEVQVRGDLSAVVVLSGPAPRHLIHAALTVITAGAWSLIWLAVARQRHPLRVRLNVDEAGHVRGTAWE</sequence>
<proteinExistence type="predicted"/>
<evidence type="ECO:0008006" key="4">
    <source>
        <dbReference type="Google" id="ProtNLM"/>
    </source>
</evidence>
<feature type="transmembrane region" description="Helical" evidence="1">
    <location>
        <begin position="69"/>
        <end position="89"/>
    </location>
</feature>
<name>A0ABS0CG15_9NOCA</name>
<organism evidence="2 3">
    <name type="scientific">Nocardia abscessus</name>
    <dbReference type="NCBI Taxonomy" id="120957"/>
    <lineage>
        <taxon>Bacteria</taxon>
        <taxon>Bacillati</taxon>
        <taxon>Actinomycetota</taxon>
        <taxon>Actinomycetes</taxon>
        <taxon>Mycobacteriales</taxon>
        <taxon>Nocardiaceae</taxon>
        <taxon>Nocardia</taxon>
    </lineage>
</organism>
<dbReference type="EMBL" id="JADLRE010000033">
    <property type="protein sequence ID" value="MBF6229287.1"/>
    <property type="molecule type" value="Genomic_DNA"/>
</dbReference>
<evidence type="ECO:0000313" key="2">
    <source>
        <dbReference type="EMBL" id="MBF6229287.1"/>
    </source>
</evidence>
<gene>
    <name evidence="2" type="ORF">IU470_29880</name>
</gene>
<keyword evidence="1" id="KW-0812">Transmembrane</keyword>
<dbReference type="Proteomes" id="UP000807309">
    <property type="component" value="Unassembled WGS sequence"/>
</dbReference>
<reference evidence="2 3" key="1">
    <citation type="submission" date="2020-10" db="EMBL/GenBank/DDBJ databases">
        <title>Identification of Nocardia species via Next-generation sequencing and recognition of intraspecies genetic diversity.</title>
        <authorList>
            <person name="Li P."/>
            <person name="Li P."/>
            <person name="Lu B."/>
        </authorList>
    </citation>
    <scope>NUCLEOTIDE SEQUENCE [LARGE SCALE GENOMIC DNA]</scope>
    <source>
        <strain evidence="2 3">N-11</strain>
    </source>
</reference>